<dbReference type="Gene3D" id="3.40.50.1000">
    <property type="entry name" value="HAD superfamily/HAD-like"/>
    <property type="match status" value="1"/>
</dbReference>
<comment type="caution">
    <text evidence="3">The sequence shown here is derived from an EMBL/GenBank/DDBJ whole genome shotgun (WGS) entry which is preliminary data.</text>
</comment>
<evidence type="ECO:0000256" key="2">
    <source>
        <dbReference type="ARBA" id="ARBA00022801"/>
    </source>
</evidence>
<dbReference type="AlphaFoldDB" id="A0AAD6V3Q0"/>
<evidence type="ECO:0000256" key="1">
    <source>
        <dbReference type="ARBA" id="ARBA00008106"/>
    </source>
</evidence>
<keyword evidence="4" id="KW-1185">Reference proteome</keyword>
<comment type="similarity">
    <text evidence="1">Belongs to the HAD-like hydrolase superfamily. S-2-haloalkanoic acid dehalogenase family.</text>
</comment>
<dbReference type="Gene3D" id="1.10.150.240">
    <property type="entry name" value="Putative phosphatase, domain 2"/>
    <property type="match status" value="1"/>
</dbReference>
<reference evidence="3" key="1">
    <citation type="submission" date="2023-03" db="EMBL/GenBank/DDBJ databases">
        <title>Massive genome expansion in bonnet fungi (Mycena s.s.) driven by repeated elements and novel gene families across ecological guilds.</title>
        <authorList>
            <consortium name="Lawrence Berkeley National Laboratory"/>
            <person name="Harder C.B."/>
            <person name="Miyauchi S."/>
            <person name="Viragh M."/>
            <person name="Kuo A."/>
            <person name="Thoen E."/>
            <person name="Andreopoulos B."/>
            <person name="Lu D."/>
            <person name="Skrede I."/>
            <person name="Drula E."/>
            <person name="Henrissat B."/>
            <person name="Morin E."/>
            <person name="Kohler A."/>
            <person name="Barry K."/>
            <person name="LaButti K."/>
            <person name="Morin E."/>
            <person name="Salamov A."/>
            <person name="Lipzen A."/>
            <person name="Mereny Z."/>
            <person name="Hegedus B."/>
            <person name="Baldrian P."/>
            <person name="Stursova M."/>
            <person name="Weitz H."/>
            <person name="Taylor A."/>
            <person name="Grigoriev I.V."/>
            <person name="Nagy L.G."/>
            <person name="Martin F."/>
            <person name="Kauserud H."/>
        </authorList>
    </citation>
    <scope>NUCLEOTIDE SEQUENCE</scope>
    <source>
        <strain evidence="3">9144</strain>
    </source>
</reference>
<dbReference type="InterPro" id="IPR006439">
    <property type="entry name" value="HAD-SF_hydro_IA"/>
</dbReference>
<dbReference type="SFLD" id="SFLDS00003">
    <property type="entry name" value="Haloacid_Dehalogenase"/>
    <property type="match status" value="1"/>
</dbReference>
<dbReference type="GO" id="GO:0019120">
    <property type="term" value="F:hydrolase activity, acting on acid halide bonds, in C-halide compounds"/>
    <property type="evidence" value="ECO:0007669"/>
    <property type="project" value="InterPro"/>
</dbReference>
<dbReference type="GO" id="GO:0016791">
    <property type="term" value="F:phosphatase activity"/>
    <property type="evidence" value="ECO:0007669"/>
    <property type="project" value="UniProtKB-ARBA"/>
</dbReference>
<dbReference type="PANTHER" id="PTHR43316">
    <property type="entry name" value="HYDROLASE, HALOACID DELAHOGENASE-RELATED"/>
    <property type="match status" value="1"/>
</dbReference>
<dbReference type="SFLD" id="SFLDG01129">
    <property type="entry name" value="C1.5:_HAD__Beta-PGM__Phosphata"/>
    <property type="match status" value="1"/>
</dbReference>
<dbReference type="PRINTS" id="PR00413">
    <property type="entry name" value="HADHALOGNASE"/>
</dbReference>
<organism evidence="3 4">
    <name type="scientific">Mycena pura</name>
    <dbReference type="NCBI Taxonomy" id="153505"/>
    <lineage>
        <taxon>Eukaryota</taxon>
        <taxon>Fungi</taxon>
        <taxon>Dikarya</taxon>
        <taxon>Basidiomycota</taxon>
        <taxon>Agaricomycotina</taxon>
        <taxon>Agaricomycetes</taxon>
        <taxon>Agaricomycetidae</taxon>
        <taxon>Agaricales</taxon>
        <taxon>Marasmiineae</taxon>
        <taxon>Mycenaceae</taxon>
        <taxon>Mycena</taxon>
    </lineage>
</organism>
<dbReference type="Pfam" id="PF00702">
    <property type="entry name" value="Hydrolase"/>
    <property type="match status" value="1"/>
</dbReference>
<dbReference type="InterPro" id="IPR036412">
    <property type="entry name" value="HAD-like_sf"/>
</dbReference>
<dbReference type="PANTHER" id="PTHR43316:SF3">
    <property type="entry name" value="HALOACID DEHALOGENASE, TYPE II (AFU_ORTHOLOGUE AFUA_2G07750)-RELATED"/>
    <property type="match status" value="1"/>
</dbReference>
<dbReference type="NCBIfam" id="TIGR01428">
    <property type="entry name" value="HAD_type_II"/>
    <property type="match status" value="1"/>
</dbReference>
<evidence type="ECO:0000313" key="3">
    <source>
        <dbReference type="EMBL" id="KAJ7202086.1"/>
    </source>
</evidence>
<sequence length="251" mass="27791">MADLRNVHALLFDVFGTTVGHPSLIQELTALGETHGVEDADWSAFSKTWRLGCMNYIQNLASGGVGTTNMDEMHREILEHMLQSPEWKHFGALLGEWERTTLNNAWHRLHGWPDATNGISALKKNVLVVALSNGNMRLLIDLAKFAHLPWDAIFSSELFGSFKPDPKVYQGAMKHLSLAPENCAMVAAHMWDLRGAASAGMKTIYVRRAAEELIGEDARADMQIRAKSEGGEVDLVVDSFTELTALFEGDK</sequence>
<dbReference type="NCBIfam" id="TIGR01493">
    <property type="entry name" value="HAD-SF-IA-v2"/>
    <property type="match status" value="1"/>
</dbReference>
<dbReference type="EMBL" id="JARJCW010000056">
    <property type="protein sequence ID" value="KAJ7202086.1"/>
    <property type="molecule type" value="Genomic_DNA"/>
</dbReference>
<gene>
    <name evidence="3" type="ORF">GGX14DRAFT_370673</name>
</gene>
<dbReference type="Proteomes" id="UP001219525">
    <property type="component" value="Unassembled WGS sequence"/>
</dbReference>
<name>A0AAD6V3Q0_9AGAR</name>
<proteinExistence type="inferred from homology"/>
<evidence type="ECO:0000313" key="4">
    <source>
        <dbReference type="Proteomes" id="UP001219525"/>
    </source>
</evidence>
<dbReference type="InterPro" id="IPR051540">
    <property type="entry name" value="S-2-haloacid_dehalogenase"/>
</dbReference>
<dbReference type="SUPFAM" id="SSF56784">
    <property type="entry name" value="HAD-like"/>
    <property type="match status" value="1"/>
</dbReference>
<accession>A0AAD6V3Q0</accession>
<dbReference type="InterPro" id="IPR023198">
    <property type="entry name" value="PGP-like_dom2"/>
</dbReference>
<dbReference type="InterPro" id="IPR023214">
    <property type="entry name" value="HAD_sf"/>
</dbReference>
<dbReference type="InterPro" id="IPR006328">
    <property type="entry name" value="2-HAD"/>
</dbReference>
<keyword evidence="2" id="KW-0378">Hydrolase</keyword>
<protein>
    <submittedName>
        <fullName evidence="3">HAD-like domain-containing protein</fullName>
    </submittedName>
</protein>